<evidence type="ECO:0000256" key="2">
    <source>
        <dbReference type="ARBA" id="ARBA00022448"/>
    </source>
</evidence>
<dbReference type="EMBL" id="CP011058">
    <property type="protein sequence ID" value="AJY74208.1"/>
    <property type="molecule type" value="Genomic_DNA"/>
</dbReference>
<dbReference type="Proteomes" id="UP000032633">
    <property type="component" value="Chromosome"/>
</dbReference>
<feature type="transmembrane region" description="Helical" evidence="7">
    <location>
        <begin position="21"/>
        <end position="42"/>
    </location>
</feature>
<dbReference type="GO" id="GO:0005886">
    <property type="term" value="C:plasma membrane"/>
    <property type="evidence" value="ECO:0007669"/>
    <property type="project" value="UniProtKB-SubCell"/>
</dbReference>
<comment type="subcellular location">
    <subcellularLocation>
        <location evidence="1 7">Cell membrane</location>
        <topology evidence="1 7">Multi-pass membrane protein</topology>
    </subcellularLocation>
</comment>
<dbReference type="HOGENOM" id="CLU_016047_0_0_9"/>
<accession>A0A0D5NH23</accession>
<dbReference type="KEGG" id="pbj:VN24_06005"/>
<evidence type="ECO:0000259" key="8">
    <source>
        <dbReference type="PROSITE" id="PS50928"/>
    </source>
</evidence>
<dbReference type="InterPro" id="IPR035906">
    <property type="entry name" value="MetI-like_sf"/>
</dbReference>
<evidence type="ECO:0000313" key="9">
    <source>
        <dbReference type="EMBL" id="AJY74208.1"/>
    </source>
</evidence>
<keyword evidence="2 7" id="KW-0813">Transport</keyword>
<keyword evidence="4 7" id="KW-0812">Transmembrane</keyword>
<reference evidence="9 10" key="1">
    <citation type="journal article" date="2015" name="J. Biotechnol.">
        <title>Complete genome sequence of Paenibacillus beijingensis 7188(T) (=DSM 24997(T)), a novel rhizobacterium from jujube garden soil.</title>
        <authorList>
            <person name="Kwak Y."/>
            <person name="Shin J.H."/>
        </authorList>
    </citation>
    <scope>NUCLEOTIDE SEQUENCE [LARGE SCALE GENOMIC DNA]</scope>
    <source>
        <strain evidence="9 10">DSM 24997</strain>
    </source>
</reference>
<evidence type="ECO:0000256" key="6">
    <source>
        <dbReference type="ARBA" id="ARBA00023136"/>
    </source>
</evidence>
<dbReference type="PANTHER" id="PTHR30193">
    <property type="entry name" value="ABC TRANSPORTER PERMEASE PROTEIN"/>
    <property type="match status" value="1"/>
</dbReference>
<feature type="transmembrane region" description="Helical" evidence="7">
    <location>
        <begin position="86"/>
        <end position="108"/>
    </location>
</feature>
<evidence type="ECO:0000256" key="1">
    <source>
        <dbReference type="ARBA" id="ARBA00004651"/>
    </source>
</evidence>
<evidence type="ECO:0000313" key="10">
    <source>
        <dbReference type="Proteomes" id="UP000032633"/>
    </source>
</evidence>
<dbReference type="PANTHER" id="PTHR30193:SF41">
    <property type="entry name" value="DIACETYLCHITOBIOSE UPTAKE SYSTEM PERMEASE PROTEIN NGCF"/>
    <property type="match status" value="1"/>
</dbReference>
<keyword evidence="5 7" id="KW-1133">Transmembrane helix</keyword>
<feature type="transmembrane region" description="Helical" evidence="7">
    <location>
        <begin position="209"/>
        <end position="231"/>
    </location>
</feature>
<dbReference type="PATRIC" id="fig|1126833.4.peg.1305"/>
<dbReference type="InterPro" id="IPR051393">
    <property type="entry name" value="ABC_transporter_permease"/>
</dbReference>
<dbReference type="Gene3D" id="1.10.3720.10">
    <property type="entry name" value="MetI-like"/>
    <property type="match status" value="1"/>
</dbReference>
<dbReference type="CDD" id="cd06261">
    <property type="entry name" value="TM_PBP2"/>
    <property type="match status" value="1"/>
</dbReference>
<gene>
    <name evidence="9" type="ORF">VN24_06005</name>
</gene>
<name>A0A0D5NH23_9BACL</name>
<comment type="similarity">
    <text evidence="7">Belongs to the binding-protein-dependent transport system permease family.</text>
</comment>
<feature type="domain" description="ABC transmembrane type-1" evidence="8">
    <location>
        <begin position="80"/>
        <end position="291"/>
    </location>
</feature>
<keyword evidence="3" id="KW-1003">Cell membrane</keyword>
<evidence type="ECO:0000256" key="3">
    <source>
        <dbReference type="ARBA" id="ARBA00022475"/>
    </source>
</evidence>
<dbReference type="Pfam" id="PF00528">
    <property type="entry name" value="BPD_transp_1"/>
    <property type="match status" value="1"/>
</dbReference>
<dbReference type="InterPro" id="IPR000515">
    <property type="entry name" value="MetI-like"/>
</dbReference>
<evidence type="ECO:0000256" key="7">
    <source>
        <dbReference type="RuleBase" id="RU363032"/>
    </source>
</evidence>
<dbReference type="STRING" id="1126833.VN24_06005"/>
<dbReference type="AlphaFoldDB" id="A0A0D5NH23"/>
<evidence type="ECO:0000256" key="4">
    <source>
        <dbReference type="ARBA" id="ARBA00022692"/>
    </source>
</evidence>
<evidence type="ECO:0000256" key="5">
    <source>
        <dbReference type="ARBA" id="ARBA00022989"/>
    </source>
</evidence>
<dbReference type="SUPFAM" id="SSF161098">
    <property type="entry name" value="MetI-like"/>
    <property type="match status" value="1"/>
</dbReference>
<reference evidence="10" key="2">
    <citation type="submission" date="2015-03" db="EMBL/GenBank/DDBJ databases">
        <title>Genome sequence of Paenibacillus beijingensis strain DSM 24997T.</title>
        <authorList>
            <person name="Kwak Y."/>
            <person name="Shin J.-H."/>
        </authorList>
    </citation>
    <scope>NUCLEOTIDE SEQUENCE [LARGE SCALE GENOMIC DNA]</scope>
    <source>
        <strain evidence="10">DSM 24997</strain>
    </source>
</reference>
<dbReference type="PROSITE" id="PS50928">
    <property type="entry name" value="ABC_TM1"/>
    <property type="match status" value="1"/>
</dbReference>
<keyword evidence="10" id="KW-1185">Reference proteome</keyword>
<feature type="transmembrane region" description="Helical" evidence="7">
    <location>
        <begin position="269"/>
        <end position="294"/>
    </location>
</feature>
<sequence length="302" mass="34067">MLIERKEERAVSKTKARHMAAYTAFVAPAVLFFILIIVIPFFRAILFSFQDWNGISSHIRWAGWSNYTKLMHDSGFGKSFVFTFKYVIATTILLNVLGLLLALVLNMALRTKNVLRTAFFLPYVIGPVIIGFIWQFIITGLFPEIGKATGLALFQKNWLSLPDHSFWSLVIVTVWHSAGYFMVIYLAALQGVPKDLLEAAEMDGAGRYLRFWHVLLPLIRPAMTINLFLAISNGFKAFDLNFALTRGGPFGTTESLAYHIYLDAFAKNLFTYASAKAVVFFLVLASITLVQVAAMKRREVEL</sequence>
<dbReference type="GO" id="GO:0055085">
    <property type="term" value="P:transmembrane transport"/>
    <property type="evidence" value="ECO:0007669"/>
    <property type="project" value="InterPro"/>
</dbReference>
<protein>
    <submittedName>
        <fullName evidence="9">ABC transporter permease</fullName>
    </submittedName>
</protein>
<proteinExistence type="inferred from homology"/>
<organism evidence="9 10">
    <name type="scientific">Paenibacillus beijingensis</name>
    <dbReference type="NCBI Taxonomy" id="1126833"/>
    <lineage>
        <taxon>Bacteria</taxon>
        <taxon>Bacillati</taxon>
        <taxon>Bacillota</taxon>
        <taxon>Bacilli</taxon>
        <taxon>Bacillales</taxon>
        <taxon>Paenibacillaceae</taxon>
        <taxon>Paenibacillus</taxon>
    </lineage>
</organism>
<feature type="transmembrane region" description="Helical" evidence="7">
    <location>
        <begin position="120"/>
        <end position="142"/>
    </location>
</feature>
<feature type="transmembrane region" description="Helical" evidence="7">
    <location>
        <begin position="166"/>
        <end position="188"/>
    </location>
</feature>
<keyword evidence="6 7" id="KW-0472">Membrane</keyword>